<sequence length="115" mass="12637">MIAAILRIVLLLLPVVAVLMWLRWRMRTDRTEDDLVRDVATLRKTLVILILVAVGAGLGLKFTDSNTGAPGTKYIPPHSENGRVVPGRLVPADEEPAEADKTNPESDDQREQDPG</sequence>
<reference evidence="3 4" key="1">
    <citation type="submission" date="2016-10" db="EMBL/GenBank/DDBJ databases">
        <authorList>
            <person name="de Groot N.N."/>
        </authorList>
    </citation>
    <scope>NUCLEOTIDE SEQUENCE [LARGE SCALE GENOMIC DNA]</scope>
    <source>
        <strain evidence="3 4">CGMCC 1.9109</strain>
    </source>
</reference>
<dbReference type="AlphaFoldDB" id="A0A1G7DBA6"/>
<dbReference type="Proteomes" id="UP000183685">
    <property type="component" value="Unassembled WGS sequence"/>
</dbReference>
<keyword evidence="4" id="KW-1185">Reference proteome</keyword>
<dbReference type="STRING" id="637679.GCA_001550055_02271"/>
<gene>
    <name evidence="3" type="ORF">SAMN04488071_3034</name>
</gene>
<accession>A0A1G7DBA6</accession>
<feature type="transmembrane region" description="Helical" evidence="2">
    <location>
        <begin position="45"/>
        <end position="63"/>
    </location>
</feature>
<feature type="transmembrane region" description="Helical" evidence="2">
    <location>
        <begin position="6"/>
        <end position="24"/>
    </location>
</feature>
<organism evidence="3 4">
    <name type="scientific">Kordiimonas lacus</name>
    <dbReference type="NCBI Taxonomy" id="637679"/>
    <lineage>
        <taxon>Bacteria</taxon>
        <taxon>Pseudomonadati</taxon>
        <taxon>Pseudomonadota</taxon>
        <taxon>Alphaproteobacteria</taxon>
        <taxon>Kordiimonadales</taxon>
        <taxon>Kordiimonadaceae</taxon>
        <taxon>Kordiimonas</taxon>
    </lineage>
</organism>
<feature type="compositionally biased region" description="Basic and acidic residues" evidence="1">
    <location>
        <begin position="98"/>
        <end position="115"/>
    </location>
</feature>
<dbReference type="RefSeq" id="WP_068305077.1">
    <property type="nucleotide sequence ID" value="NZ_DAIOMO010000006.1"/>
</dbReference>
<evidence type="ECO:0000313" key="3">
    <source>
        <dbReference type="EMBL" id="SDE48841.1"/>
    </source>
</evidence>
<proteinExistence type="predicted"/>
<evidence type="ECO:0000313" key="4">
    <source>
        <dbReference type="Proteomes" id="UP000183685"/>
    </source>
</evidence>
<evidence type="ECO:0000256" key="2">
    <source>
        <dbReference type="SAM" id="Phobius"/>
    </source>
</evidence>
<dbReference type="EMBL" id="FNAK01000007">
    <property type="protein sequence ID" value="SDE48841.1"/>
    <property type="molecule type" value="Genomic_DNA"/>
</dbReference>
<evidence type="ECO:0000256" key="1">
    <source>
        <dbReference type="SAM" id="MobiDB-lite"/>
    </source>
</evidence>
<name>A0A1G7DBA6_9PROT</name>
<protein>
    <submittedName>
        <fullName evidence="3">Uncharacterized protein</fullName>
    </submittedName>
</protein>
<keyword evidence="2" id="KW-0812">Transmembrane</keyword>
<feature type="region of interest" description="Disordered" evidence="1">
    <location>
        <begin position="67"/>
        <end position="115"/>
    </location>
</feature>
<keyword evidence="2" id="KW-0472">Membrane</keyword>
<keyword evidence="2" id="KW-1133">Transmembrane helix</keyword>